<evidence type="ECO:0000256" key="1">
    <source>
        <dbReference type="SAM" id="Phobius"/>
    </source>
</evidence>
<dbReference type="HOGENOM" id="CLU_1504997_0_0_1"/>
<feature type="transmembrane region" description="Helical" evidence="1">
    <location>
        <begin position="30"/>
        <end position="51"/>
    </location>
</feature>
<sequence>MHQVLSYETAVRANSSSREYREYISKRTCASLLLTIGFFMLISGYLLGNFVTERKYHIRQLLTKKAIKHGDGSGNGVGDVDGDGNRYVQLNSVDYGNLQEMRAYQKNRDQLLTAAQVLNKLLQQDESEKYLATSLNTEIFNKYISCTQDIPPNTNIKASQFIEQLIDNTIARQRDCMRIIQVVIDNHLANSQL</sequence>
<accession>B4JU23</accession>
<dbReference type="PhylomeDB" id="B4JU23"/>
<dbReference type="OMA" id="ARQRHCM"/>
<dbReference type="STRING" id="7222.B4JU23"/>
<name>B4JU23_DROGR</name>
<organism evidence="3">
    <name type="scientific">Drosophila grimshawi</name>
    <name type="common">Hawaiian fruit fly</name>
    <name type="synonym">Idiomyia grimshawi</name>
    <dbReference type="NCBI Taxonomy" id="7222"/>
    <lineage>
        <taxon>Eukaryota</taxon>
        <taxon>Metazoa</taxon>
        <taxon>Ecdysozoa</taxon>
        <taxon>Arthropoda</taxon>
        <taxon>Hexapoda</taxon>
        <taxon>Insecta</taxon>
        <taxon>Pterygota</taxon>
        <taxon>Neoptera</taxon>
        <taxon>Endopterygota</taxon>
        <taxon>Diptera</taxon>
        <taxon>Brachycera</taxon>
        <taxon>Muscomorpha</taxon>
        <taxon>Ephydroidea</taxon>
        <taxon>Drosophilidae</taxon>
        <taxon>Drosophila</taxon>
        <taxon>Hawaiian Drosophila</taxon>
    </lineage>
</organism>
<keyword evidence="1" id="KW-0472">Membrane</keyword>
<dbReference type="AlphaFoldDB" id="B4JU23"/>
<keyword evidence="1" id="KW-1133">Transmembrane helix</keyword>
<dbReference type="Proteomes" id="UP000001070">
    <property type="component" value="Unassembled WGS sequence"/>
</dbReference>
<evidence type="ECO:0000313" key="2">
    <source>
        <dbReference type="EMBL" id="EDV90993.1"/>
    </source>
</evidence>
<dbReference type="EMBL" id="CH916374">
    <property type="protein sequence ID" value="EDV90993.1"/>
    <property type="molecule type" value="Genomic_DNA"/>
</dbReference>
<dbReference type="FunCoup" id="B4JU23">
    <property type="interactions" value="1"/>
</dbReference>
<evidence type="ECO:0000313" key="3">
    <source>
        <dbReference type="Proteomes" id="UP000001070"/>
    </source>
</evidence>
<keyword evidence="1" id="KW-0812">Transmembrane</keyword>
<protein>
    <submittedName>
        <fullName evidence="2">GH16773</fullName>
    </submittedName>
</protein>
<dbReference type="KEGG" id="dgr:6568481"/>
<gene>
    <name evidence="2" type="primary">Dgri\GH16773</name>
    <name evidence="2" type="ORF">Dgri_GH16773</name>
</gene>
<reference evidence="2 3" key="1">
    <citation type="journal article" date="2007" name="Nature">
        <title>Evolution of genes and genomes on the Drosophila phylogeny.</title>
        <authorList>
            <consortium name="Drosophila 12 Genomes Consortium"/>
            <person name="Clark A.G."/>
            <person name="Eisen M.B."/>
            <person name="Smith D.R."/>
            <person name="Bergman C.M."/>
            <person name="Oliver B."/>
            <person name="Markow T.A."/>
            <person name="Kaufman T.C."/>
            <person name="Kellis M."/>
            <person name="Gelbart W."/>
            <person name="Iyer V.N."/>
            <person name="Pollard D.A."/>
            <person name="Sackton T.B."/>
            <person name="Larracuente A.M."/>
            <person name="Singh N.D."/>
            <person name="Abad J.P."/>
            <person name="Abt D.N."/>
            <person name="Adryan B."/>
            <person name="Aguade M."/>
            <person name="Akashi H."/>
            <person name="Anderson W.W."/>
            <person name="Aquadro C.F."/>
            <person name="Ardell D.H."/>
            <person name="Arguello R."/>
            <person name="Artieri C.G."/>
            <person name="Barbash D.A."/>
            <person name="Barker D."/>
            <person name="Barsanti P."/>
            <person name="Batterham P."/>
            <person name="Batzoglou S."/>
            <person name="Begun D."/>
            <person name="Bhutkar A."/>
            <person name="Blanco E."/>
            <person name="Bosak S.A."/>
            <person name="Bradley R.K."/>
            <person name="Brand A.D."/>
            <person name="Brent M.R."/>
            <person name="Brooks A.N."/>
            <person name="Brown R.H."/>
            <person name="Butlin R.K."/>
            <person name="Caggese C."/>
            <person name="Calvi B.R."/>
            <person name="Bernardo de Carvalho A."/>
            <person name="Caspi A."/>
            <person name="Castrezana S."/>
            <person name="Celniker S.E."/>
            <person name="Chang J.L."/>
            <person name="Chapple C."/>
            <person name="Chatterji S."/>
            <person name="Chinwalla A."/>
            <person name="Civetta A."/>
            <person name="Clifton S.W."/>
            <person name="Comeron J.M."/>
            <person name="Costello J.C."/>
            <person name="Coyne J.A."/>
            <person name="Daub J."/>
            <person name="David R.G."/>
            <person name="Delcher A.L."/>
            <person name="Delehaunty K."/>
            <person name="Do C.B."/>
            <person name="Ebling H."/>
            <person name="Edwards K."/>
            <person name="Eickbush T."/>
            <person name="Evans J.D."/>
            <person name="Filipski A."/>
            <person name="Findeiss S."/>
            <person name="Freyhult E."/>
            <person name="Fulton L."/>
            <person name="Fulton R."/>
            <person name="Garcia A.C."/>
            <person name="Gardiner A."/>
            <person name="Garfield D.A."/>
            <person name="Garvin B.E."/>
            <person name="Gibson G."/>
            <person name="Gilbert D."/>
            <person name="Gnerre S."/>
            <person name="Godfrey J."/>
            <person name="Good R."/>
            <person name="Gotea V."/>
            <person name="Gravely B."/>
            <person name="Greenberg A.J."/>
            <person name="Griffiths-Jones S."/>
            <person name="Gross S."/>
            <person name="Guigo R."/>
            <person name="Gustafson E.A."/>
            <person name="Haerty W."/>
            <person name="Hahn M.W."/>
            <person name="Halligan D.L."/>
            <person name="Halpern A.L."/>
            <person name="Halter G.M."/>
            <person name="Han M.V."/>
            <person name="Heger A."/>
            <person name="Hillier L."/>
            <person name="Hinrichs A.S."/>
            <person name="Holmes I."/>
            <person name="Hoskins R.A."/>
            <person name="Hubisz M.J."/>
            <person name="Hultmark D."/>
            <person name="Huntley M.A."/>
            <person name="Jaffe D.B."/>
            <person name="Jagadeeshan S."/>
            <person name="Jeck W.R."/>
            <person name="Johnson J."/>
            <person name="Jones C.D."/>
            <person name="Jordan W.C."/>
            <person name="Karpen G.H."/>
            <person name="Kataoka E."/>
            <person name="Keightley P.D."/>
            <person name="Kheradpour P."/>
            <person name="Kirkness E.F."/>
            <person name="Koerich L.B."/>
            <person name="Kristiansen K."/>
            <person name="Kudrna D."/>
            <person name="Kulathinal R.J."/>
            <person name="Kumar S."/>
            <person name="Kwok R."/>
            <person name="Lander E."/>
            <person name="Langley C.H."/>
            <person name="Lapoint R."/>
            <person name="Lazzaro B.P."/>
            <person name="Lee S.J."/>
            <person name="Levesque L."/>
            <person name="Li R."/>
            <person name="Lin C.F."/>
            <person name="Lin M.F."/>
            <person name="Lindblad-Toh K."/>
            <person name="Llopart A."/>
            <person name="Long M."/>
            <person name="Low L."/>
            <person name="Lozovsky E."/>
            <person name="Lu J."/>
            <person name="Luo M."/>
            <person name="Machado C.A."/>
            <person name="Makalowski W."/>
            <person name="Marzo M."/>
            <person name="Matsuda M."/>
            <person name="Matzkin L."/>
            <person name="McAllister B."/>
            <person name="McBride C.S."/>
            <person name="McKernan B."/>
            <person name="McKernan K."/>
            <person name="Mendez-Lago M."/>
            <person name="Minx P."/>
            <person name="Mollenhauer M.U."/>
            <person name="Montooth K."/>
            <person name="Mount S.M."/>
            <person name="Mu X."/>
            <person name="Myers E."/>
            <person name="Negre B."/>
            <person name="Newfeld S."/>
            <person name="Nielsen R."/>
            <person name="Noor M.A."/>
            <person name="O'Grady P."/>
            <person name="Pachter L."/>
            <person name="Papaceit M."/>
            <person name="Parisi M.J."/>
            <person name="Parisi M."/>
            <person name="Parts L."/>
            <person name="Pedersen J.S."/>
            <person name="Pesole G."/>
            <person name="Phillippy A.M."/>
            <person name="Ponting C.P."/>
            <person name="Pop M."/>
            <person name="Porcelli D."/>
            <person name="Powell J.R."/>
            <person name="Prohaska S."/>
            <person name="Pruitt K."/>
            <person name="Puig M."/>
            <person name="Quesneville H."/>
            <person name="Ram K.R."/>
            <person name="Rand D."/>
            <person name="Rasmussen M.D."/>
            <person name="Reed L.K."/>
            <person name="Reenan R."/>
            <person name="Reily A."/>
            <person name="Remington K.A."/>
            <person name="Rieger T.T."/>
            <person name="Ritchie M.G."/>
            <person name="Robin C."/>
            <person name="Rogers Y.H."/>
            <person name="Rohde C."/>
            <person name="Rozas J."/>
            <person name="Rubenfield M.J."/>
            <person name="Ruiz A."/>
            <person name="Russo S."/>
            <person name="Salzberg S.L."/>
            <person name="Sanchez-Gracia A."/>
            <person name="Saranga D.J."/>
            <person name="Sato H."/>
            <person name="Schaeffer S.W."/>
            <person name="Schatz M.C."/>
            <person name="Schlenke T."/>
            <person name="Schwartz R."/>
            <person name="Segarra C."/>
            <person name="Singh R.S."/>
            <person name="Sirot L."/>
            <person name="Sirota M."/>
            <person name="Sisneros N.B."/>
            <person name="Smith C.D."/>
            <person name="Smith T.F."/>
            <person name="Spieth J."/>
            <person name="Stage D.E."/>
            <person name="Stark A."/>
            <person name="Stephan W."/>
            <person name="Strausberg R.L."/>
            <person name="Strempel S."/>
            <person name="Sturgill D."/>
            <person name="Sutton G."/>
            <person name="Sutton G.G."/>
            <person name="Tao W."/>
            <person name="Teichmann S."/>
            <person name="Tobari Y.N."/>
            <person name="Tomimura Y."/>
            <person name="Tsolas J.M."/>
            <person name="Valente V.L."/>
            <person name="Venter E."/>
            <person name="Venter J.C."/>
            <person name="Vicario S."/>
            <person name="Vieira F.G."/>
            <person name="Vilella A.J."/>
            <person name="Villasante A."/>
            <person name="Walenz B."/>
            <person name="Wang J."/>
            <person name="Wasserman M."/>
            <person name="Watts T."/>
            <person name="Wilson D."/>
            <person name="Wilson R.K."/>
            <person name="Wing R.A."/>
            <person name="Wolfner M.F."/>
            <person name="Wong A."/>
            <person name="Wong G.K."/>
            <person name="Wu C.I."/>
            <person name="Wu G."/>
            <person name="Yamamoto D."/>
            <person name="Yang H.P."/>
            <person name="Yang S.P."/>
            <person name="Yorke J.A."/>
            <person name="Yoshida K."/>
            <person name="Zdobnov E."/>
            <person name="Zhang P."/>
            <person name="Zhang Y."/>
            <person name="Zimin A.V."/>
            <person name="Baldwin J."/>
            <person name="Abdouelleil A."/>
            <person name="Abdulkadir J."/>
            <person name="Abebe A."/>
            <person name="Abera B."/>
            <person name="Abreu J."/>
            <person name="Acer S.C."/>
            <person name="Aftuck L."/>
            <person name="Alexander A."/>
            <person name="An P."/>
            <person name="Anderson E."/>
            <person name="Anderson S."/>
            <person name="Arachi H."/>
            <person name="Azer M."/>
            <person name="Bachantsang P."/>
            <person name="Barry A."/>
            <person name="Bayul T."/>
            <person name="Berlin A."/>
            <person name="Bessette D."/>
            <person name="Bloom T."/>
            <person name="Blye J."/>
            <person name="Boguslavskiy L."/>
            <person name="Bonnet C."/>
            <person name="Boukhgalter B."/>
            <person name="Bourzgui I."/>
            <person name="Brown A."/>
            <person name="Cahill P."/>
            <person name="Channer S."/>
            <person name="Cheshatsang Y."/>
            <person name="Chuda L."/>
            <person name="Citroen M."/>
            <person name="Collymore A."/>
            <person name="Cooke P."/>
            <person name="Costello M."/>
            <person name="D'Aco K."/>
            <person name="Daza R."/>
            <person name="De Haan G."/>
            <person name="DeGray S."/>
            <person name="DeMaso C."/>
            <person name="Dhargay N."/>
            <person name="Dooley K."/>
            <person name="Dooley E."/>
            <person name="Doricent M."/>
            <person name="Dorje P."/>
            <person name="Dorjee K."/>
            <person name="Dupes A."/>
            <person name="Elong R."/>
            <person name="Falk J."/>
            <person name="Farina A."/>
            <person name="Faro S."/>
            <person name="Ferguson D."/>
            <person name="Fisher S."/>
            <person name="Foley C.D."/>
            <person name="Franke A."/>
            <person name="Friedrich D."/>
            <person name="Gadbois L."/>
            <person name="Gearin G."/>
            <person name="Gearin C.R."/>
            <person name="Giannoukos G."/>
            <person name="Goode T."/>
            <person name="Graham J."/>
            <person name="Grandbois E."/>
            <person name="Grewal S."/>
            <person name="Gyaltsen K."/>
            <person name="Hafez N."/>
            <person name="Hagos B."/>
            <person name="Hall J."/>
            <person name="Henson C."/>
            <person name="Hollinger A."/>
            <person name="Honan T."/>
            <person name="Huard M.D."/>
            <person name="Hughes L."/>
            <person name="Hurhula B."/>
            <person name="Husby M.E."/>
            <person name="Kamat A."/>
            <person name="Kanga B."/>
            <person name="Kashin S."/>
            <person name="Khazanovich D."/>
            <person name="Kisner P."/>
            <person name="Lance K."/>
            <person name="Lara M."/>
            <person name="Lee W."/>
            <person name="Lennon N."/>
            <person name="Letendre F."/>
            <person name="LeVine R."/>
            <person name="Lipovsky A."/>
            <person name="Liu X."/>
            <person name="Liu J."/>
            <person name="Liu S."/>
            <person name="Lokyitsang T."/>
            <person name="Lokyitsang Y."/>
            <person name="Lubonja R."/>
            <person name="Lui A."/>
            <person name="MacDonald P."/>
            <person name="Magnisalis V."/>
            <person name="Maru K."/>
            <person name="Matthews C."/>
            <person name="McCusker W."/>
            <person name="McDonough S."/>
            <person name="Mehta T."/>
            <person name="Meldrim J."/>
            <person name="Meneus L."/>
            <person name="Mihai O."/>
            <person name="Mihalev A."/>
            <person name="Mihova T."/>
            <person name="Mittelman R."/>
            <person name="Mlenga V."/>
            <person name="Montmayeur A."/>
            <person name="Mulrain L."/>
            <person name="Navidi A."/>
            <person name="Naylor J."/>
            <person name="Negash T."/>
            <person name="Nguyen T."/>
            <person name="Nguyen N."/>
            <person name="Nicol R."/>
            <person name="Norbu C."/>
            <person name="Norbu N."/>
            <person name="Novod N."/>
            <person name="O'Neill B."/>
            <person name="Osman S."/>
            <person name="Markiewicz E."/>
            <person name="Oyono O.L."/>
            <person name="Patti C."/>
            <person name="Phunkhang P."/>
            <person name="Pierre F."/>
            <person name="Priest M."/>
            <person name="Raghuraman S."/>
            <person name="Rege F."/>
            <person name="Reyes R."/>
            <person name="Rise C."/>
            <person name="Rogov P."/>
            <person name="Ross K."/>
            <person name="Ryan E."/>
            <person name="Settipalli S."/>
            <person name="Shea T."/>
            <person name="Sherpa N."/>
            <person name="Shi L."/>
            <person name="Shih D."/>
            <person name="Sparrow T."/>
            <person name="Spaulding J."/>
            <person name="Stalker J."/>
            <person name="Stange-Thomann N."/>
            <person name="Stavropoulos S."/>
            <person name="Stone C."/>
            <person name="Strader C."/>
            <person name="Tesfaye S."/>
            <person name="Thomson T."/>
            <person name="Thoulutsang Y."/>
            <person name="Thoulutsang D."/>
            <person name="Topham K."/>
            <person name="Topping I."/>
            <person name="Tsamla T."/>
            <person name="Vassiliev H."/>
            <person name="Vo A."/>
            <person name="Wangchuk T."/>
            <person name="Wangdi T."/>
            <person name="Weiand M."/>
            <person name="Wilkinson J."/>
            <person name="Wilson A."/>
            <person name="Yadav S."/>
            <person name="Young G."/>
            <person name="Yu Q."/>
            <person name="Zembek L."/>
            <person name="Zhong D."/>
            <person name="Zimmer A."/>
            <person name="Zwirko Z."/>
            <person name="Jaffe D.B."/>
            <person name="Alvarez P."/>
            <person name="Brockman W."/>
            <person name="Butler J."/>
            <person name="Chin C."/>
            <person name="Gnerre S."/>
            <person name="Grabherr M."/>
            <person name="Kleber M."/>
            <person name="Mauceli E."/>
            <person name="MacCallum I."/>
        </authorList>
    </citation>
    <scope>NUCLEOTIDE SEQUENCE [LARGE SCALE GENOMIC DNA]</scope>
    <source>
        <strain evidence="3">Tucson 15287-2541.00</strain>
    </source>
</reference>
<dbReference type="eggNOG" id="ENOG502TCG7">
    <property type="taxonomic scope" value="Eukaryota"/>
</dbReference>
<proteinExistence type="predicted"/>
<keyword evidence="3" id="KW-1185">Reference proteome</keyword>
<dbReference type="InParanoid" id="B4JU23"/>
<dbReference type="OrthoDB" id="5841748at2759"/>